<organism evidence="3 4">
    <name type="scientific">Lysobacter panacisoli</name>
    <dbReference type="NCBI Taxonomy" id="1255263"/>
    <lineage>
        <taxon>Bacteria</taxon>
        <taxon>Pseudomonadati</taxon>
        <taxon>Pseudomonadota</taxon>
        <taxon>Gammaproteobacteria</taxon>
        <taxon>Lysobacterales</taxon>
        <taxon>Lysobacteraceae</taxon>
        <taxon>Lysobacter</taxon>
    </lineage>
</organism>
<protein>
    <submittedName>
        <fullName evidence="3">PPC domain-containing protein</fullName>
    </submittedName>
</protein>
<feature type="signal peptide" evidence="1">
    <location>
        <begin position="1"/>
        <end position="32"/>
    </location>
</feature>
<evidence type="ECO:0000313" key="4">
    <source>
        <dbReference type="Proteomes" id="UP001501083"/>
    </source>
</evidence>
<feature type="domain" description="Peptidase C-terminal archaeal/bacterial" evidence="2">
    <location>
        <begin position="64"/>
        <end position="126"/>
    </location>
</feature>
<feature type="chain" id="PRO_5046768147" evidence="1">
    <location>
        <begin position="33"/>
        <end position="146"/>
    </location>
</feature>
<evidence type="ECO:0000313" key="3">
    <source>
        <dbReference type="EMBL" id="GAA5074098.1"/>
    </source>
</evidence>
<dbReference type="EMBL" id="BAABKY010000002">
    <property type="protein sequence ID" value="GAA5074098.1"/>
    <property type="molecule type" value="Genomic_DNA"/>
</dbReference>
<comment type="caution">
    <text evidence="3">The sequence shown here is derived from an EMBL/GenBank/DDBJ whole genome shotgun (WGS) entry which is preliminary data.</text>
</comment>
<name>A0ABP9L9U8_9GAMM</name>
<accession>A0ABP9L9U8</accession>
<reference evidence="4" key="1">
    <citation type="journal article" date="2019" name="Int. J. Syst. Evol. Microbiol.">
        <title>The Global Catalogue of Microorganisms (GCM) 10K type strain sequencing project: providing services to taxonomists for standard genome sequencing and annotation.</title>
        <authorList>
            <consortium name="The Broad Institute Genomics Platform"/>
            <consortium name="The Broad Institute Genome Sequencing Center for Infectious Disease"/>
            <person name="Wu L."/>
            <person name="Ma J."/>
        </authorList>
    </citation>
    <scope>NUCLEOTIDE SEQUENCE [LARGE SCALE GENOMIC DNA]</scope>
    <source>
        <strain evidence="4">JCM 19212</strain>
    </source>
</reference>
<gene>
    <name evidence="3" type="ORF">GCM10025759_15950</name>
</gene>
<proteinExistence type="predicted"/>
<evidence type="ECO:0000259" key="2">
    <source>
        <dbReference type="Pfam" id="PF04151"/>
    </source>
</evidence>
<keyword evidence="1" id="KW-0732">Signal</keyword>
<dbReference type="InterPro" id="IPR007280">
    <property type="entry name" value="Peptidase_C_arc/bac"/>
</dbReference>
<evidence type="ECO:0000256" key="1">
    <source>
        <dbReference type="SAM" id="SignalP"/>
    </source>
</evidence>
<sequence>MSAMMKQTATRSAIAKFVFAFAMMTASATAISADKVTTVPVKFAKGASSATIKGDFAGYDSVQYTLAAKAGQSMTVKVAGSTNANFNVFAPGATPGQAQALGQGGVGSDWSGALPATGTYTVQVYQMRASARRGEKVAYTITVGIR</sequence>
<dbReference type="RefSeq" id="WP_199244499.1">
    <property type="nucleotide sequence ID" value="NZ_BAABKY010000002.1"/>
</dbReference>
<dbReference type="Gene3D" id="2.60.120.380">
    <property type="match status" value="1"/>
</dbReference>
<keyword evidence="4" id="KW-1185">Reference proteome</keyword>
<dbReference type="Pfam" id="PF04151">
    <property type="entry name" value="PPC"/>
    <property type="match status" value="1"/>
</dbReference>
<dbReference type="Proteomes" id="UP001501083">
    <property type="component" value="Unassembled WGS sequence"/>
</dbReference>